<keyword evidence="1" id="KW-0614">Plasmid</keyword>
<name>V5YNJ1_9BURK</name>
<geneLocation type="plasmid" evidence="1">
    <name>pM7012</name>
</geneLocation>
<sequence length="106" mass="11413">MTQPISTPATPAPLPRLEAGQSWCCANGCGEAVPKVDQFEFSRKEDTSGNLLESLTTPIWVSACCCASLFRYDEKTGEIVDLDDLVEQPSRAQLLGAVADPHGVFL</sequence>
<reference evidence="1" key="1">
    <citation type="journal article" date="2014" name="Microbiology">
        <title>A 2,4-dichlorophenoxyacetic acid degradation plasmid pM7012 discloses distribution of an unclassified megaplasmid group across bacterial species.</title>
        <authorList>
            <person name="Sakai Y."/>
            <person name="Ogawa N."/>
            <person name="Shimomura Y."/>
            <person name="Fujii T."/>
        </authorList>
    </citation>
    <scope>NUCLEOTIDE SEQUENCE</scope>
    <source>
        <strain evidence="1">M701</strain>
    </source>
</reference>
<dbReference type="RefSeq" id="WP_023842490.1">
    <property type="nucleotide sequence ID" value="NC_022995.1"/>
</dbReference>
<dbReference type="EMBL" id="AB853026">
    <property type="protein sequence ID" value="BAO18947.1"/>
    <property type="molecule type" value="Genomic_DNA"/>
</dbReference>
<protein>
    <submittedName>
        <fullName evidence="1">Uncharacterized protein</fullName>
    </submittedName>
</protein>
<organism evidence="1">
    <name type="scientific">Burkholderia sp. M701</name>
    <dbReference type="NCBI Taxonomy" id="326454"/>
    <lineage>
        <taxon>Bacteria</taxon>
        <taxon>Pseudomonadati</taxon>
        <taxon>Pseudomonadota</taxon>
        <taxon>Betaproteobacteria</taxon>
        <taxon>Burkholderiales</taxon>
        <taxon>Burkholderiaceae</taxon>
        <taxon>Burkholderia</taxon>
    </lineage>
</organism>
<proteinExistence type="predicted"/>
<accession>V5YNJ1</accession>
<dbReference type="AlphaFoldDB" id="V5YNJ1"/>
<evidence type="ECO:0000313" key="1">
    <source>
        <dbReference type="EMBL" id="BAO18947.1"/>
    </source>
</evidence>
<reference evidence="1" key="2">
    <citation type="submission" date="2024-06" db="EMBL/GenBank/DDBJ databases">
        <authorList>
            <person name="Sakai Y."/>
            <person name="Fujii T."/>
        </authorList>
    </citation>
    <scope>NUCLEOTIDE SEQUENCE</scope>
    <source>
        <strain evidence="1">M701</strain>
        <plasmid evidence="1">pM7012</plasmid>
    </source>
</reference>